<sequence length="134" mass="14721">MADSSPAFRKELTVLRQAFALLLFLTMLPGQADTPPLGRLFLDPQQRAKLDIQRQRNPSFLQDTGDSDASLTINGEVRSSNGRRTRWINGTANWDNTAPAPRIPVGDTYLPGSGEHQSVLGSGKIIVKPPRRAQ</sequence>
<dbReference type="EMBL" id="CP000089">
    <property type="protein sequence ID" value="AAZ48140.1"/>
    <property type="molecule type" value="Genomic_DNA"/>
</dbReference>
<name>Q47AJ1_DECAR</name>
<dbReference type="AlphaFoldDB" id="Q47AJ1"/>
<evidence type="ECO:0000313" key="2">
    <source>
        <dbReference type="EMBL" id="AAZ48140.1"/>
    </source>
</evidence>
<dbReference type="STRING" id="159087.Daro_3411"/>
<evidence type="ECO:0000256" key="1">
    <source>
        <dbReference type="SAM" id="MobiDB-lite"/>
    </source>
</evidence>
<gene>
    <name evidence="2" type="ordered locus">Daro_3411</name>
</gene>
<dbReference type="OrthoDB" id="9181795at2"/>
<dbReference type="KEGG" id="dar:Daro_3411"/>
<feature type="region of interest" description="Disordered" evidence="1">
    <location>
        <begin position="55"/>
        <end position="76"/>
    </location>
</feature>
<organism evidence="2">
    <name type="scientific">Dechloromonas aromatica (strain RCB)</name>
    <dbReference type="NCBI Taxonomy" id="159087"/>
    <lineage>
        <taxon>Bacteria</taxon>
        <taxon>Pseudomonadati</taxon>
        <taxon>Pseudomonadota</taxon>
        <taxon>Betaproteobacteria</taxon>
        <taxon>Rhodocyclales</taxon>
        <taxon>Azonexaceae</taxon>
        <taxon>Dechloromonas</taxon>
    </lineage>
</organism>
<dbReference type="eggNOG" id="ENOG503178V">
    <property type="taxonomic scope" value="Bacteria"/>
</dbReference>
<dbReference type="HOGENOM" id="CLU_1892768_0_0_4"/>
<reference evidence="2" key="1">
    <citation type="submission" date="2005-08" db="EMBL/GenBank/DDBJ databases">
        <title>Complete sequence of Dechloromonas aromatica RCB.</title>
        <authorList>
            <person name="Salinero K.K."/>
            <person name="Copeland A."/>
            <person name="Lucas S."/>
            <person name="Lapidus A."/>
            <person name="Barry K."/>
            <person name="Detter J.C."/>
            <person name="Glavina T."/>
            <person name="Hammon N."/>
            <person name="Israni S."/>
            <person name="Pitluck S."/>
            <person name="Di Bartolo G."/>
            <person name="Trong S."/>
            <person name="Schmutz J."/>
            <person name="Larimer F."/>
            <person name="Land M."/>
            <person name="Ivanova N."/>
            <person name="Richardson P."/>
        </authorList>
    </citation>
    <scope>NUCLEOTIDE SEQUENCE</scope>
    <source>
        <strain evidence="2">RCB</strain>
    </source>
</reference>
<accession>Q47AJ1</accession>
<proteinExistence type="predicted"/>
<protein>
    <submittedName>
        <fullName evidence="2">Uncharacterized protein</fullName>
    </submittedName>
</protein>
<feature type="region of interest" description="Disordered" evidence="1">
    <location>
        <begin position="98"/>
        <end position="134"/>
    </location>
</feature>